<sequence>MRYWISAGWLLATLFAPSAAQAALPIQHWTAASGARVYFVPSPSIPMLDINLDLDAGTRFDPRDKAGLATMVAGLLDKGVAAADAAPARSEGELADAFADLGAEFGGGVSDDRASIRLRTLSSPAARTAAVALMAQIVSRPAYPVEMVEREKARLTAALREAETRPAAMAARAFNAALYGDHPYGFTASPETVQAITRDDLVAFHQRRYDAGHAVVTLIGDIDRAQAQQIADQLTAGLPRTATAAPSTTGLPPVLPLAAPRDIRLPHPAQQAHVLVGQPGIARSDPDFFAILVGNHILGGGGFTSRLTSEVREKRGLTYGISSGFAPLLQPGPFQISVQTRKDQADEALRVLRAELARFVAEGPSVAEMKAAKANLVNGFPLRLDSNRKLIGNVANIAWYGLPLDYLDGWTRRVEAVTADQVRMAFQRALQPERMVTVVVGAADQPVAPSK</sequence>
<dbReference type="Proteomes" id="UP000004277">
    <property type="component" value="Unassembled WGS sequence"/>
</dbReference>
<name>A0ACD3SM79_9BURK</name>
<comment type="caution">
    <text evidence="1">The sequence shown here is derived from an EMBL/GenBank/DDBJ whole genome shotgun (WGS) entry which is preliminary data.</text>
</comment>
<evidence type="ECO:0000313" key="1">
    <source>
        <dbReference type="EMBL" id="TMS57327.1"/>
    </source>
</evidence>
<evidence type="ECO:0000313" key="2">
    <source>
        <dbReference type="Proteomes" id="UP000004277"/>
    </source>
</evidence>
<gene>
    <name evidence="1" type="ORF">MW7_014855</name>
</gene>
<organism evidence="1 2">
    <name type="scientific">Imbroritus primus</name>
    <dbReference type="NCBI Taxonomy" id="3058603"/>
    <lineage>
        <taxon>Bacteria</taxon>
        <taxon>Pseudomonadati</taxon>
        <taxon>Pseudomonadota</taxon>
        <taxon>Betaproteobacteria</taxon>
        <taxon>Burkholderiales</taxon>
        <taxon>Burkholderiaceae</taxon>
        <taxon>Imbroritus</taxon>
    </lineage>
</organism>
<protein>
    <submittedName>
        <fullName evidence="1">Insulinase family protein</fullName>
    </submittedName>
</protein>
<keyword evidence="2" id="KW-1185">Reference proteome</keyword>
<dbReference type="EMBL" id="AKCV02000025">
    <property type="protein sequence ID" value="TMS57327.1"/>
    <property type="molecule type" value="Genomic_DNA"/>
</dbReference>
<accession>A0ACD3SM79</accession>
<proteinExistence type="predicted"/>
<reference evidence="1" key="1">
    <citation type="submission" date="2019-05" db="EMBL/GenBank/DDBJ databases">
        <title>Revised genome assembly of Burkholderiaceae (previously Ralstonia) sp. PBA.</title>
        <authorList>
            <person name="Gan H.M."/>
        </authorList>
    </citation>
    <scope>NUCLEOTIDE SEQUENCE</scope>
    <source>
        <strain evidence="1">PBA</strain>
    </source>
</reference>